<feature type="transmembrane region" description="Helical" evidence="1">
    <location>
        <begin position="116"/>
        <end position="134"/>
    </location>
</feature>
<keyword evidence="3" id="KW-1185">Reference proteome</keyword>
<keyword evidence="1" id="KW-0472">Membrane</keyword>
<evidence type="ECO:0000313" key="2">
    <source>
        <dbReference type="EMBL" id="TFE03993.1"/>
    </source>
</evidence>
<feature type="transmembrane region" description="Helical" evidence="1">
    <location>
        <begin position="409"/>
        <end position="429"/>
    </location>
</feature>
<feature type="transmembrane region" description="Helical" evidence="1">
    <location>
        <begin position="75"/>
        <end position="96"/>
    </location>
</feature>
<feature type="transmembrane region" description="Helical" evidence="1">
    <location>
        <begin position="146"/>
        <end position="168"/>
    </location>
</feature>
<gene>
    <name evidence="2" type="ORF">E2626_01300</name>
</gene>
<dbReference type="Pfam" id="PF13425">
    <property type="entry name" value="O-antigen_lig"/>
    <property type="match status" value="1"/>
</dbReference>
<dbReference type="AlphaFoldDB" id="A0A4Y8LN25"/>
<feature type="transmembrane region" description="Helical" evidence="1">
    <location>
        <begin position="212"/>
        <end position="229"/>
    </location>
</feature>
<name>A0A4Y8LN25_9BACL</name>
<accession>A0A4Y8LN25</accession>
<evidence type="ECO:0008006" key="4">
    <source>
        <dbReference type="Google" id="ProtNLM"/>
    </source>
</evidence>
<dbReference type="OrthoDB" id="2281244at2"/>
<comment type="caution">
    <text evidence="2">The sequence shown here is derived from an EMBL/GenBank/DDBJ whole genome shotgun (WGS) entry which is preliminary data.</text>
</comment>
<dbReference type="InterPro" id="IPR049504">
    <property type="entry name" value="O-antigen_lig"/>
</dbReference>
<feature type="transmembrane region" description="Helical" evidence="1">
    <location>
        <begin position="20"/>
        <end position="42"/>
    </location>
</feature>
<dbReference type="Proteomes" id="UP000297776">
    <property type="component" value="Unassembled WGS sequence"/>
</dbReference>
<feature type="transmembrane region" description="Helical" evidence="1">
    <location>
        <begin position="267"/>
        <end position="288"/>
    </location>
</feature>
<keyword evidence="1" id="KW-0812">Transmembrane</keyword>
<feature type="transmembrane region" description="Helical" evidence="1">
    <location>
        <begin position="188"/>
        <end position="205"/>
    </location>
</feature>
<sequence length="461" mass="52154">MEKDRNETMLKSLQTNEKLILLFFYFIALQPIIDVLTTFSITQLQVSATVGVLIRILYMGVSALFLLINWKNSKIAKYAVIYFTAWGIYLLINLGISYMEKPIFYFGEEIKYLVKLSYFNVVLLNFVFLFRYFSKHLNLAKVFFHNIMIASVFIGFVMVIAILTGTSLEAYEWTKTGFTGWFFAGNELGASLAIILPIVLYFAILRTEKVKHFAYWIPFILVSFSLIMIGTKVGYGAVAITLVMGLISAVIALFAKVKHFGNLKVSAAFTLALLIVLGAVTPFTPVFLNTYAHIDLLEDQRQQAEDQEPVEGVEDEPVEEEDNNLNSLILSNRDLFLNQFGEYYAEAPVTQKVFGMGYAGNFEEVPKMIEMDYSDVFYSVGIIGTILYFLPILYIAISAIRNVFKEFKAIFYPHYALVISSIVLGLGIAHFAGHVFTAPGVSIYLAIVTAYFYHHLKEEKA</sequence>
<feature type="transmembrane region" description="Helical" evidence="1">
    <location>
        <begin position="376"/>
        <end position="397"/>
    </location>
</feature>
<reference evidence="2 3" key="1">
    <citation type="submission" date="2019-03" db="EMBL/GenBank/DDBJ databases">
        <authorList>
            <person name="Yang Y."/>
        </authorList>
    </citation>
    <scope>NUCLEOTIDE SEQUENCE [LARGE SCALE GENOMIC DNA]</scope>
    <source>
        <strain evidence="2 3">ASL-1</strain>
    </source>
</reference>
<organism evidence="2 3">
    <name type="scientific">Jeotgalibacillus salarius</name>
    <dbReference type="NCBI Taxonomy" id="546023"/>
    <lineage>
        <taxon>Bacteria</taxon>
        <taxon>Bacillati</taxon>
        <taxon>Bacillota</taxon>
        <taxon>Bacilli</taxon>
        <taxon>Bacillales</taxon>
        <taxon>Caryophanaceae</taxon>
        <taxon>Jeotgalibacillus</taxon>
    </lineage>
</organism>
<feature type="transmembrane region" description="Helical" evidence="1">
    <location>
        <begin position="48"/>
        <end position="68"/>
    </location>
</feature>
<evidence type="ECO:0000256" key="1">
    <source>
        <dbReference type="SAM" id="Phobius"/>
    </source>
</evidence>
<feature type="transmembrane region" description="Helical" evidence="1">
    <location>
        <begin position="435"/>
        <end position="453"/>
    </location>
</feature>
<proteinExistence type="predicted"/>
<feature type="transmembrane region" description="Helical" evidence="1">
    <location>
        <begin position="235"/>
        <end position="255"/>
    </location>
</feature>
<keyword evidence="1" id="KW-1133">Transmembrane helix</keyword>
<evidence type="ECO:0000313" key="3">
    <source>
        <dbReference type="Proteomes" id="UP000297776"/>
    </source>
</evidence>
<dbReference type="EMBL" id="SORX01000001">
    <property type="protein sequence ID" value="TFE03993.1"/>
    <property type="molecule type" value="Genomic_DNA"/>
</dbReference>
<protein>
    <recommendedName>
        <fullName evidence="4">O-antigen ligase domain-containing protein</fullName>
    </recommendedName>
</protein>